<dbReference type="AlphaFoldDB" id="A0AAP2G292"/>
<dbReference type="Proteomes" id="UP001319104">
    <property type="component" value="Unassembled WGS sequence"/>
</dbReference>
<keyword evidence="2" id="KW-1133">Transmembrane helix</keyword>
<protein>
    <submittedName>
        <fullName evidence="3">Uncharacterized protein</fullName>
    </submittedName>
</protein>
<feature type="transmembrane region" description="Helical" evidence="2">
    <location>
        <begin position="6"/>
        <end position="21"/>
    </location>
</feature>
<feature type="region of interest" description="Disordered" evidence="1">
    <location>
        <begin position="26"/>
        <end position="113"/>
    </location>
</feature>
<keyword evidence="2" id="KW-0812">Transmembrane</keyword>
<evidence type="ECO:0000313" key="4">
    <source>
        <dbReference type="Proteomes" id="UP001319104"/>
    </source>
</evidence>
<reference evidence="3 4" key="1">
    <citation type="submission" date="2021-05" db="EMBL/GenBank/DDBJ databases">
        <authorList>
            <person name="Zhang Z.D."/>
            <person name="Osman G."/>
        </authorList>
    </citation>
    <scope>NUCLEOTIDE SEQUENCE [LARGE SCALE GENOMIC DNA]</scope>
    <source>
        <strain evidence="3 4">KCTC 32217</strain>
    </source>
</reference>
<keyword evidence="2" id="KW-0472">Membrane</keyword>
<evidence type="ECO:0000256" key="1">
    <source>
        <dbReference type="SAM" id="MobiDB-lite"/>
    </source>
</evidence>
<dbReference type="EMBL" id="JAHCMY010000020">
    <property type="protein sequence ID" value="MBS9525799.1"/>
    <property type="molecule type" value="Genomic_DNA"/>
</dbReference>
<feature type="compositionally biased region" description="Pro residues" evidence="1">
    <location>
        <begin position="86"/>
        <end position="96"/>
    </location>
</feature>
<comment type="caution">
    <text evidence="3">The sequence shown here is derived from an EMBL/GenBank/DDBJ whole genome shotgun (WGS) entry which is preliminary data.</text>
</comment>
<keyword evidence="4" id="KW-1185">Reference proteome</keyword>
<evidence type="ECO:0000256" key="2">
    <source>
        <dbReference type="SAM" id="Phobius"/>
    </source>
</evidence>
<evidence type="ECO:0000313" key="3">
    <source>
        <dbReference type="EMBL" id="MBS9525799.1"/>
    </source>
</evidence>
<organism evidence="3 4">
    <name type="scientific">Litoribacter ruber</name>
    <dbReference type="NCBI Taxonomy" id="702568"/>
    <lineage>
        <taxon>Bacteria</taxon>
        <taxon>Pseudomonadati</taxon>
        <taxon>Bacteroidota</taxon>
        <taxon>Cytophagia</taxon>
        <taxon>Cytophagales</taxon>
        <taxon>Cyclobacteriaceae</taxon>
        <taxon>Litoribacter</taxon>
    </lineage>
</organism>
<accession>A0AAP2G292</accession>
<sequence length="183" mass="21140">MDAGTLIYIVLVIIYFLFTAFKKKNKPQEGEERFEGEEEGERRPASFEDMLREIRREQEQRTREVENRELPEEEDLYEEAAYSQPTPAPKPKPKPQPKAQNEPANPYKKYYEGGEGSLKNVEKEPLVTLDEQVDISSDEKIIGEVEDVAEEKSAVNPYAKLLKNPDTVKDAVVLSEILNRKYF</sequence>
<gene>
    <name evidence="3" type="ORF">KI659_17395</name>
</gene>
<dbReference type="RefSeq" id="WP_213946660.1">
    <property type="nucleotide sequence ID" value="NZ_JAHCMY010000020.1"/>
</dbReference>
<name>A0AAP2G292_9BACT</name>
<feature type="compositionally biased region" description="Basic and acidic residues" evidence="1">
    <location>
        <begin position="40"/>
        <end position="70"/>
    </location>
</feature>
<proteinExistence type="predicted"/>